<keyword evidence="1" id="KW-0805">Transcription regulation</keyword>
<evidence type="ECO:0000256" key="3">
    <source>
        <dbReference type="ARBA" id="ARBA00023163"/>
    </source>
</evidence>
<dbReference type="PANTHER" id="PTHR30055:SF148">
    <property type="entry name" value="TETR-FAMILY TRANSCRIPTIONAL REGULATOR"/>
    <property type="match status" value="1"/>
</dbReference>
<dbReference type="InterPro" id="IPR050109">
    <property type="entry name" value="HTH-type_TetR-like_transc_reg"/>
</dbReference>
<dbReference type="Pfam" id="PF16859">
    <property type="entry name" value="TetR_C_11"/>
    <property type="match status" value="1"/>
</dbReference>
<dbReference type="Pfam" id="PF00440">
    <property type="entry name" value="TetR_N"/>
    <property type="match status" value="1"/>
</dbReference>
<reference evidence="7" key="1">
    <citation type="journal article" date="2019" name="Int. J. Syst. Evol. Microbiol.">
        <title>The Global Catalogue of Microorganisms (GCM) 10K type strain sequencing project: providing services to taxonomists for standard genome sequencing and annotation.</title>
        <authorList>
            <consortium name="The Broad Institute Genomics Platform"/>
            <consortium name="The Broad Institute Genome Sequencing Center for Infectious Disease"/>
            <person name="Wu L."/>
            <person name="Ma J."/>
        </authorList>
    </citation>
    <scope>NUCLEOTIDE SEQUENCE [LARGE SCALE GENOMIC DNA]</scope>
    <source>
        <strain evidence="7">JCM 16924</strain>
    </source>
</reference>
<sequence length="206" mass="22693">MATARSDVSGIPAAASGRAKASRRRGAALEAAILKAAWDEVNAVGMAGLTMEGIADRAGTSKAVLYRRWPNRVALVIAAIRREGSFADEVPDSGSLREDVLLLLRRMSRRFEGAEREIVLGLLAEYFRSPEVAGYLREQFFGAETMMSILERADERGEVELDRITSRVASLPVDLVRHELFRTQAPVPEETLEEIVDGVFLPLLRP</sequence>
<evidence type="ECO:0000256" key="4">
    <source>
        <dbReference type="PROSITE-ProRule" id="PRU00335"/>
    </source>
</evidence>
<proteinExistence type="predicted"/>
<accession>A0ABP7TVI4</accession>
<dbReference type="InterPro" id="IPR036271">
    <property type="entry name" value="Tet_transcr_reg_TetR-rel_C_sf"/>
</dbReference>
<dbReference type="SUPFAM" id="SSF46689">
    <property type="entry name" value="Homeodomain-like"/>
    <property type="match status" value="1"/>
</dbReference>
<evidence type="ECO:0000259" key="5">
    <source>
        <dbReference type="PROSITE" id="PS50977"/>
    </source>
</evidence>
<dbReference type="Gene3D" id="1.10.357.10">
    <property type="entry name" value="Tetracycline Repressor, domain 2"/>
    <property type="match status" value="1"/>
</dbReference>
<evidence type="ECO:0000256" key="2">
    <source>
        <dbReference type="ARBA" id="ARBA00023125"/>
    </source>
</evidence>
<dbReference type="RefSeq" id="WP_329344850.1">
    <property type="nucleotide sequence ID" value="NZ_BAAAZX010000057.1"/>
</dbReference>
<evidence type="ECO:0000313" key="7">
    <source>
        <dbReference type="Proteomes" id="UP001500456"/>
    </source>
</evidence>
<keyword evidence="3" id="KW-0804">Transcription</keyword>
<keyword evidence="2 4" id="KW-0238">DNA-binding</keyword>
<dbReference type="EMBL" id="BAAAZX010000057">
    <property type="protein sequence ID" value="GAA4031877.1"/>
    <property type="molecule type" value="Genomic_DNA"/>
</dbReference>
<gene>
    <name evidence="6" type="ORF">GCM10022232_92230</name>
</gene>
<feature type="DNA-binding region" description="H-T-H motif" evidence="4">
    <location>
        <begin position="50"/>
        <end position="69"/>
    </location>
</feature>
<evidence type="ECO:0000256" key="1">
    <source>
        <dbReference type="ARBA" id="ARBA00023015"/>
    </source>
</evidence>
<dbReference type="InterPro" id="IPR011075">
    <property type="entry name" value="TetR_C"/>
</dbReference>
<dbReference type="PANTHER" id="PTHR30055">
    <property type="entry name" value="HTH-TYPE TRANSCRIPTIONAL REGULATOR RUTR"/>
    <property type="match status" value="1"/>
</dbReference>
<dbReference type="PROSITE" id="PS50977">
    <property type="entry name" value="HTH_TETR_2"/>
    <property type="match status" value="1"/>
</dbReference>
<evidence type="ECO:0000313" key="6">
    <source>
        <dbReference type="EMBL" id="GAA4031877.1"/>
    </source>
</evidence>
<dbReference type="Proteomes" id="UP001500456">
    <property type="component" value="Unassembled WGS sequence"/>
</dbReference>
<keyword evidence="7" id="KW-1185">Reference proteome</keyword>
<dbReference type="InterPro" id="IPR001647">
    <property type="entry name" value="HTH_TetR"/>
</dbReference>
<name>A0ABP7TVI4_9ACTN</name>
<dbReference type="Gene3D" id="1.10.10.60">
    <property type="entry name" value="Homeodomain-like"/>
    <property type="match status" value="1"/>
</dbReference>
<dbReference type="InterPro" id="IPR009057">
    <property type="entry name" value="Homeodomain-like_sf"/>
</dbReference>
<protein>
    <submittedName>
        <fullName evidence="6">TetR/AcrR family transcriptional regulator</fullName>
    </submittedName>
</protein>
<dbReference type="SUPFAM" id="SSF48498">
    <property type="entry name" value="Tetracyclin repressor-like, C-terminal domain"/>
    <property type="match status" value="1"/>
</dbReference>
<organism evidence="6 7">
    <name type="scientific">Streptomyces plumbiresistens</name>
    <dbReference type="NCBI Taxonomy" id="511811"/>
    <lineage>
        <taxon>Bacteria</taxon>
        <taxon>Bacillati</taxon>
        <taxon>Actinomycetota</taxon>
        <taxon>Actinomycetes</taxon>
        <taxon>Kitasatosporales</taxon>
        <taxon>Streptomycetaceae</taxon>
        <taxon>Streptomyces</taxon>
    </lineage>
</organism>
<feature type="domain" description="HTH tetR-type" evidence="5">
    <location>
        <begin position="27"/>
        <end position="87"/>
    </location>
</feature>
<comment type="caution">
    <text evidence="6">The sequence shown here is derived from an EMBL/GenBank/DDBJ whole genome shotgun (WGS) entry which is preliminary data.</text>
</comment>